<organism evidence="1 2">
    <name type="scientific">Jejudonia soesokkakensis</name>
    <dbReference type="NCBI Taxonomy" id="1323432"/>
    <lineage>
        <taxon>Bacteria</taxon>
        <taxon>Pseudomonadati</taxon>
        <taxon>Bacteroidota</taxon>
        <taxon>Flavobacteriia</taxon>
        <taxon>Flavobacteriales</taxon>
        <taxon>Flavobacteriaceae</taxon>
        <taxon>Jejudonia</taxon>
    </lineage>
</organism>
<dbReference type="RefSeq" id="WP_380216551.1">
    <property type="nucleotide sequence ID" value="NZ_JBHTBN010000001.1"/>
</dbReference>
<name>A0ABW2MTS4_9FLAO</name>
<comment type="caution">
    <text evidence="1">The sequence shown here is derived from an EMBL/GenBank/DDBJ whole genome shotgun (WGS) entry which is preliminary data.</text>
</comment>
<gene>
    <name evidence="1" type="ORF">ACFQO1_03320</name>
</gene>
<proteinExistence type="predicted"/>
<evidence type="ECO:0000313" key="2">
    <source>
        <dbReference type="Proteomes" id="UP001596415"/>
    </source>
</evidence>
<keyword evidence="2" id="KW-1185">Reference proteome</keyword>
<accession>A0ABW2MTS4</accession>
<evidence type="ECO:0000313" key="1">
    <source>
        <dbReference type="EMBL" id="MFC7356704.1"/>
    </source>
</evidence>
<reference evidence="2" key="1">
    <citation type="journal article" date="2019" name="Int. J. Syst. Evol. Microbiol.">
        <title>The Global Catalogue of Microorganisms (GCM) 10K type strain sequencing project: providing services to taxonomists for standard genome sequencing and annotation.</title>
        <authorList>
            <consortium name="The Broad Institute Genomics Platform"/>
            <consortium name="The Broad Institute Genome Sequencing Center for Infectious Disease"/>
            <person name="Wu L."/>
            <person name="Ma J."/>
        </authorList>
    </citation>
    <scope>NUCLEOTIDE SEQUENCE [LARGE SCALE GENOMIC DNA]</scope>
    <source>
        <strain evidence="2">CGMCC 1.16306</strain>
    </source>
</reference>
<dbReference type="Proteomes" id="UP001596415">
    <property type="component" value="Unassembled WGS sequence"/>
</dbReference>
<dbReference type="EMBL" id="JBHTBN010000001">
    <property type="protein sequence ID" value="MFC7356704.1"/>
    <property type="molecule type" value="Genomic_DNA"/>
</dbReference>
<sequence length="207" mass="24473">MILLDEEIRYPEEGQKFFIEEGDKEEISWMNKSFQEFGNYADCYQTAALNLIDQSLADSKLRDYHIYPIIFLIRHYLELRLKELTQGLIFCKNQKRDFPKHHDIKLLWGEFKAEYAAIGQNPNDAQFQAADELIKEMSYFDPISMAFRYPVDKEGNKTQKLEYVNLNNLKDSFIRISFLLDGVADLIGQNVEIVEDFVHGVYENYWE</sequence>
<protein>
    <recommendedName>
        <fullName evidence="3">HEPN domain-containing protein</fullName>
    </recommendedName>
</protein>
<evidence type="ECO:0008006" key="3">
    <source>
        <dbReference type="Google" id="ProtNLM"/>
    </source>
</evidence>